<keyword evidence="5" id="KW-1185">Reference proteome</keyword>
<gene>
    <name evidence="4" type="ORF">PPACK8108_LOCUS6210</name>
</gene>
<accession>A0A0S1MK73</accession>
<evidence type="ECO:0000313" key="3">
    <source>
        <dbReference type="EMBL" id="ALL41328.1"/>
    </source>
</evidence>
<dbReference type="InterPro" id="IPR055567">
    <property type="entry name" value="DUF7143"/>
</dbReference>
<dbReference type="AlphaFoldDB" id="A0A0S1MK73"/>
<reference evidence="4" key="2">
    <citation type="submission" date="2022-06" db="EMBL/GenBank/DDBJ databases">
        <authorList>
            <consortium name="SYNGENTA / RWTH Aachen University"/>
        </authorList>
    </citation>
    <scope>NUCLEOTIDE SEQUENCE</scope>
</reference>
<protein>
    <recommendedName>
        <fullName evidence="2">DUF7143 domain-containing protein</fullName>
    </recommendedName>
</protein>
<dbReference type="PANTHER" id="PTHR37592">
    <property type="match status" value="1"/>
</dbReference>
<evidence type="ECO:0000256" key="1">
    <source>
        <dbReference type="SAM" id="SignalP"/>
    </source>
</evidence>
<evidence type="ECO:0000259" key="2">
    <source>
        <dbReference type="Pfam" id="PF23631"/>
    </source>
</evidence>
<evidence type="ECO:0000313" key="5">
    <source>
        <dbReference type="Proteomes" id="UP001153365"/>
    </source>
</evidence>
<evidence type="ECO:0000313" key="4">
    <source>
        <dbReference type="EMBL" id="CAH7671437.1"/>
    </source>
</evidence>
<reference evidence="3" key="1">
    <citation type="submission" date="2015-07" db="EMBL/GenBank/DDBJ databases">
        <title>Elucidating the P. pachyrhizi secretome and potential effectors.</title>
        <authorList>
            <person name="de Carvalho M.C.C.G."/>
            <person name="Nascimento L.C."/>
            <person name="Darben L.M."/>
            <person name="Polizel-Podanosqui A.M."/>
            <person name="Lopes-Caitar V.S."/>
            <person name="Rocha C.S."/>
            <person name="Qi M."/>
            <person name="Carazolle M."/>
            <person name="Kuwahara M.K."/>
            <person name="Pereira G.A.G."/>
            <person name="Abdelnoor R.V."/>
            <person name="Whitham S.A."/>
            <person name="Marcelino-Guimaraes F.C."/>
        </authorList>
    </citation>
    <scope>NUCLEOTIDE SEQUENCE</scope>
</reference>
<dbReference type="EMBL" id="KT247239">
    <property type="protein sequence ID" value="ALL41328.1"/>
    <property type="molecule type" value="mRNA"/>
</dbReference>
<dbReference type="Proteomes" id="UP001153365">
    <property type="component" value="Unassembled WGS sequence"/>
</dbReference>
<dbReference type="EMBL" id="CALTRL010001187">
    <property type="protein sequence ID" value="CAH7671437.1"/>
    <property type="molecule type" value="Genomic_DNA"/>
</dbReference>
<dbReference type="PANTHER" id="PTHR37592:SF1">
    <property type="match status" value="1"/>
</dbReference>
<feature type="domain" description="DUF7143" evidence="2">
    <location>
        <begin position="38"/>
        <end position="187"/>
    </location>
</feature>
<dbReference type="Pfam" id="PF23631">
    <property type="entry name" value="DUF7143"/>
    <property type="match status" value="1"/>
</dbReference>
<sequence length="192" mass="20959">MMMLKKLNFVMILFFQSIYLNVNCRPTITERQSKACFIVGNAVLPKDVVVNDKLTCDFKTQPFPGIPDVSSGNIKYSQVDFQSDSSISSVGFGLKNFQTDGSQADLTRFKQLDDVYGATNAALRSTGGDQKQNGLAKLKGTAFFIGFQLARINKDQPGLERLLGKVLKNCVSCSDADRKQVQDLAAASGVKA</sequence>
<feature type="signal peptide" evidence="1">
    <location>
        <begin position="1"/>
        <end position="24"/>
    </location>
</feature>
<proteinExistence type="evidence at transcript level"/>
<organism evidence="3">
    <name type="scientific">Phakopsora pachyrhizi</name>
    <name type="common">Asian soybean rust disease fungus</name>
    <dbReference type="NCBI Taxonomy" id="170000"/>
    <lineage>
        <taxon>Eukaryota</taxon>
        <taxon>Fungi</taxon>
        <taxon>Dikarya</taxon>
        <taxon>Basidiomycota</taxon>
        <taxon>Pucciniomycotina</taxon>
        <taxon>Pucciniomycetes</taxon>
        <taxon>Pucciniales</taxon>
        <taxon>Phakopsoraceae</taxon>
        <taxon>Phakopsora</taxon>
    </lineage>
</organism>
<feature type="chain" id="PRO_5044546730" description="DUF7143 domain-containing protein" evidence="1">
    <location>
        <begin position="25"/>
        <end position="192"/>
    </location>
</feature>
<name>A0A0S1MK73_PHAPC</name>
<keyword evidence="1" id="KW-0732">Signal</keyword>